<feature type="domain" description="Iron-binding zinc finger CDGSH type" evidence="5">
    <location>
        <begin position="39"/>
        <end position="76"/>
    </location>
</feature>
<gene>
    <name evidence="6" type="ORF">SDC9_134884</name>
</gene>
<evidence type="ECO:0000256" key="4">
    <source>
        <dbReference type="ARBA" id="ARBA00023014"/>
    </source>
</evidence>
<dbReference type="EMBL" id="VSSQ01035542">
    <property type="protein sequence ID" value="MPM87784.1"/>
    <property type="molecule type" value="Genomic_DNA"/>
</dbReference>
<dbReference type="Pfam" id="PF09360">
    <property type="entry name" value="zf-CDGSH"/>
    <property type="match status" value="1"/>
</dbReference>
<name>A0A645DEC9_9ZZZZ</name>
<keyword evidence="2" id="KW-0479">Metal-binding</keyword>
<dbReference type="InterPro" id="IPR042216">
    <property type="entry name" value="MitoNEET_CISD"/>
</dbReference>
<sequence length="81" mass="9011">MEKDGTVHEPEYSPAIEILQDPEEHVSGGIFVKGGIPIESVDGSVYEIRNRVVLCRCGFSGNKPFCDSRHVSEEYDDQNPT</sequence>
<accession>A0A645DEC9</accession>
<dbReference type="AlphaFoldDB" id="A0A645DEC9"/>
<keyword evidence="3" id="KW-0408">Iron</keyword>
<keyword evidence="1" id="KW-0001">2Fe-2S</keyword>
<dbReference type="Gene3D" id="3.40.5.90">
    <property type="entry name" value="CDGSH iron-sulfur domain, mitoNEET-type"/>
    <property type="match status" value="1"/>
</dbReference>
<organism evidence="6">
    <name type="scientific">bioreactor metagenome</name>
    <dbReference type="NCBI Taxonomy" id="1076179"/>
    <lineage>
        <taxon>unclassified sequences</taxon>
        <taxon>metagenomes</taxon>
        <taxon>ecological metagenomes</taxon>
    </lineage>
</organism>
<evidence type="ECO:0000259" key="5">
    <source>
        <dbReference type="SMART" id="SM00704"/>
    </source>
</evidence>
<dbReference type="GO" id="GO:0051537">
    <property type="term" value="F:2 iron, 2 sulfur cluster binding"/>
    <property type="evidence" value="ECO:0007669"/>
    <property type="project" value="UniProtKB-KW"/>
</dbReference>
<protein>
    <recommendedName>
        <fullName evidence="5">Iron-binding zinc finger CDGSH type domain-containing protein</fullName>
    </recommendedName>
</protein>
<evidence type="ECO:0000313" key="6">
    <source>
        <dbReference type="EMBL" id="MPM87784.1"/>
    </source>
</evidence>
<dbReference type="GO" id="GO:0046872">
    <property type="term" value="F:metal ion binding"/>
    <property type="evidence" value="ECO:0007669"/>
    <property type="project" value="UniProtKB-KW"/>
</dbReference>
<dbReference type="GO" id="GO:0005737">
    <property type="term" value="C:cytoplasm"/>
    <property type="evidence" value="ECO:0007669"/>
    <property type="project" value="UniProtKB-ARBA"/>
</dbReference>
<evidence type="ECO:0000256" key="3">
    <source>
        <dbReference type="ARBA" id="ARBA00023004"/>
    </source>
</evidence>
<evidence type="ECO:0000256" key="2">
    <source>
        <dbReference type="ARBA" id="ARBA00022723"/>
    </source>
</evidence>
<evidence type="ECO:0000256" key="1">
    <source>
        <dbReference type="ARBA" id="ARBA00022714"/>
    </source>
</evidence>
<dbReference type="InterPro" id="IPR018967">
    <property type="entry name" value="FeS-contain_CDGSH-typ"/>
</dbReference>
<proteinExistence type="predicted"/>
<comment type="caution">
    <text evidence="6">The sequence shown here is derived from an EMBL/GenBank/DDBJ whole genome shotgun (WGS) entry which is preliminary data.</text>
</comment>
<dbReference type="SMART" id="SM00704">
    <property type="entry name" value="ZnF_CDGSH"/>
    <property type="match status" value="1"/>
</dbReference>
<keyword evidence="4" id="KW-0411">Iron-sulfur</keyword>
<reference evidence="6" key="1">
    <citation type="submission" date="2019-08" db="EMBL/GenBank/DDBJ databases">
        <authorList>
            <person name="Kucharzyk K."/>
            <person name="Murdoch R.W."/>
            <person name="Higgins S."/>
            <person name="Loffler F."/>
        </authorList>
    </citation>
    <scope>NUCLEOTIDE SEQUENCE</scope>
</reference>